<geneLocation type="plasmid" evidence="1 2">
    <name>pPSB1-1</name>
</geneLocation>
<gene>
    <name evidence="1" type="ORF">KU39_1p52</name>
</gene>
<evidence type="ECO:0000313" key="1">
    <source>
        <dbReference type="EMBL" id="ALB24393.1"/>
    </source>
</evidence>
<reference evidence="1 2" key="1">
    <citation type="journal article" date="2014" name="Genome Announc.">
        <title>Comparative Genome Analysis of Two Isolates of the Fish Pathogen Piscirickettsia salmonis from Different Hosts Reveals Major Differences in Virulence-Associated Secretion Systems.</title>
        <authorList>
            <person name="Bohle H."/>
            <person name="Henriquez P."/>
            <person name="Grothusen H."/>
            <person name="Navas E."/>
            <person name="Sandoval A."/>
            <person name="Bustamante F."/>
            <person name="Bustos P."/>
            <person name="Mancilla M."/>
        </authorList>
    </citation>
    <scope>NUCLEOTIDE SEQUENCE [LARGE SCALE GENOMIC DNA]</scope>
    <source>
        <strain evidence="2">B1-32597</strain>
    </source>
</reference>
<evidence type="ECO:0000313" key="2">
    <source>
        <dbReference type="Proteomes" id="UP000029558"/>
    </source>
</evidence>
<sequence length="109" mass="12362">MEMKLDVGSNTFNKLAKFSESEGIDLNDFALEMIDLGLKIHERSLKNDVPDAADDTEKFLIENNKLIKEIVRCVFDRSKTSEKLYDSDGLITMIENTTISYLEGKEHGS</sequence>
<name>A0A1L6TIC8_PISSA</name>
<dbReference type="AlphaFoldDB" id="A0A1L6TIC8"/>
<dbReference type="Proteomes" id="UP000029558">
    <property type="component" value="Plasmid pPSB1-1"/>
</dbReference>
<dbReference type="RefSeq" id="WP_036774904.1">
    <property type="nucleotide sequence ID" value="NZ_CP012509.1"/>
</dbReference>
<protein>
    <submittedName>
        <fullName evidence="1">Uncharacterized protein</fullName>
    </submittedName>
</protein>
<keyword evidence="1" id="KW-0614">Plasmid</keyword>
<proteinExistence type="predicted"/>
<dbReference type="OrthoDB" id="7065510at2"/>
<organism evidence="1 2">
    <name type="scientific">Piscirickettsia salmonis</name>
    <dbReference type="NCBI Taxonomy" id="1238"/>
    <lineage>
        <taxon>Bacteria</taxon>
        <taxon>Pseudomonadati</taxon>
        <taxon>Pseudomonadota</taxon>
        <taxon>Gammaproteobacteria</taxon>
        <taxon>Thiotrichales</taxon>
        <taxon>Piscirickettsiaceae</taxon>
        <taxon>Piscirickettsia</taxon>
    </lineage>
</organism>
<dbReference type="EMBL" id="CP012509">
    <property type="protein sequence ID" value="ALB24393.1"/>
    <property type="molecule type" value="Genomic_DNA"/>
</dbReference>
<accession>A0A1L6TIC8</accession>